<evidence type="ECO:0000256" key="4">
    <source>
        <dbReference type="ARBA" id="ARBA00022692"/>
    </source>
</evidence>
<keyword evidence="3" id="KW-1003">Cell membrane</keyword>
<keyword evidence="4 7" id="KW-0812">Transmembrane</keyword>
<dbReference type="RefSeq" id="WP_154575457.1">
    <property type="nucleotide sequence ID" value="NZ_VUMO01000001.1"/>
</dbReference>
<dbReference type="PIRSF" id="PIRSF006603">
    <property type="entry name" value="DinF"/>
    <property type="match status" value="1"/>
</dbReference>
<dbReference type="GO" id="GO:0015297">
    <property type="term" value="F:antiporter activity"/>
    <property type="evidence" value="ECO:0007669"/>
    <property type="project" value="InterPro"/>
</dbReference>
<feature type="transmembrane region" description="Helical" evidence="7">
    <location>
        <begin position="248"/>
        <end position="274"/>
    </location>
</feature>
<feature type="transmembrane region" description="Helical" evidence="7">
    <location>
        <begin position="55"/>
        <end position="83"/>
    </location>
</feature>
<feature type="transmembrane region" description="Helical" evidence="7">
    <location>
        <begin position="423"/>
        <end position="446"/>
    </location>
</feature>
<name>A0A7X2TA27_9FIRM</name>
<dbReference type="Proteomes" id="UP000461754">
    <property type="component" value="Unassembled WGS sequence"/>
</dbReference>
<sequence>MKENKMGTERIDKLMLSMGLPIILSMVLQAMYNIVDSMFVARMPDSGGIVHAGELAVNALTLAFPVQMLIVAFGIGTGVGVGAMLSRQLGQKDEKGVAQTAGNGIFLGIIITVVFMIFGVFGSKAYLKTQTSDPVVLNMGTQYLKICTVFCFGNVLYGIFEKLLQSTGRTVLSTTAQITGALTNIVLDPIMIYGLIGCPAMGIAGAAYATVIGQIVSLVLALVFQITKNKEIKMGLTFLKPHVRTIRGIYQIGFSAIVMQTLMSFMTYGVNIIFGTISQQIVTAYGIFYKIQQFVFFAGFGLRDAITPLTAYNYGARLKDRIVQCIRWGLIDTITVMIFGMFILQIFAHSLAQIFGLTQVTESLCVSAMHIISVGFVFAGVNIALQGVFQGLEAGNASLIVSLLRLLIIPLPLAWLFSHSALATTAVFWAFPIGEAAAAAVALLLLKWTFSPRVAPISNPAKPRTKNKI</sequence>
<reference evidence="8 9" key="1">
    <citation type="submission" date="2019-08" db="EMBL/GenBank/DDBJ databases">
        <title>In-depth cultivation of the pig gut microbiome towards novel bacterial diversity and tailored functional studies.</title>
        <authorList>
            <person name="Wylensek D."/>
            <person name="Hitch T.C.A."/>
            <person name="Clavel T."/>
        </authorList>
    </citation>
    <scope>NUCLEOTIDE SEQUENCE [LARGE SCALE GENOMIC DNA]</scope>
    <source>
        <strain evidence="8 9">RF-744-FAT-4</strain>
    </source>
</reference>
<keyword evidence="6 7" id="KW-0472">Membrane</keyword>
<proteinExistence type="predicted"/>
<evidence type="ECO:0000256" key="7">
    <source>
        <dbReference type="SAM" id="Phobius"/>
    </source>
</evidence>
<dbReference type="InterPro" id="IPR052031">
    <property type="entry name" value="Membrane_Transporter-Flippase"/>
</dbReference>
<feature type="transmembrane region" description="Helical" evidence="7">
    <location>
        <begin position="368"/>
        <end position="385"/>
    </location>
</feature>
<keyword evidence="9" id="KW-1185">Reference proteome</keyword>
<dbReference type="AlphaFoldDB" id="A0A7X2TA27"/>
<evidence type="ECO:0000313" key="8">
    <source>
        <dbReference type="EMBL" id="MSS19061.1"/>
    </source>
</evidence>
<feature type="transmembrane region" description="Helical" evidence="7">
    <location>
        <begin position="202"/>
        <end position="227"/>
    </location>
</feature>
<dbReference type="InterPro" id="IPR048279">
    <property type="entry name" value="MdtK-like"/>
</dbReference>
<dbReference type="InterPro" id="IPR002528">
    <property type="entry name" value="MATE_fam"/>
</dbReference>
<dbReference type="NCBIfam" id="TIGR00797">
    <property type="entry name" value="matE"/>
    <property type="match status" value="1"/>
</dbReference>
<evidence type="ECO:0000256" key="1">
    <source>
        <dbReference type="ARBA" id="ARBA00004651"/>
    </source>
</evidence>
<keyword evidence="2" id="KW-0813">Transport</keyword>
<evidence type="ECO:0000256" key="5">
    <source>
        <dbReference type="ARBA" id="ARBA00022989"/>
    </source>
</evidence>
<feature type="transmembrane region" description="Helical" evidence="7">
    <location>
        <begin position="326"/>
        <end position="348"/>
    </location>
</feature>
<protein>
    <submittedName>
        <fullName evidence="8">MATE family efflux transporter</fullName>
    </submittedName>
</protein>
<dbReference type="Pfam" id="PF01554">
    <property type="entry name" value="MatE"/>
    <property type="match status" value="2"/>
</dbReference>
<feature type="transmembrane region" description="Helical" evidence="7">
    <location>
        <begin position="294"/>
        <end position="314"/>
    </location>
</feature>
<accession>A0A7X2TA27</accession>
<dbReference type="PANTHER" id="PTHR43549:SF3">
    <property type="entry name" value="MULTIDRUG RESISTANCE PROTEIN YPNP-RELATED"/>
    <property type="match status" value="1"/>
</dbReference>
<dbReference type="GO" id="GO:0005886">
    <property type="term" value="C:plasma membrane"/>
    <property type="evidence" value="ECO:0007669"/>
    <property type="project" value="UniProtKB-SubCell"/>
</dbReference>
<comment type="caution">
    <text evidence="8">The sequence shown here is derived from an EMBL/GenBank/DDBJ whole genome shotgun (WGS) entry which is preliminary data.</text>
</comment>
<evidence type="ECO:0000313" key="9">
    <source>
        <dbReference type="Proteomes" id="UP000461754"/>
    </source>
</evidence>
<dbReference type="EMBL" id="VUMO01000001">
    <property type="protein sequence ID" value="MSS19061.1"/>
    <property type="molecule type" value="Genomic_DNA"/>
</dbReference>
<dbReference type="PANTHER" id="PTHR43549">
    <property type="entry name" value="MULTIDRUG RESISTANCE PROTEIN YPNP-RELATED"/>
    <property type="match status" value="1"/>
</dbReference>
<comment type="subcellular location">
    <subcellularLocation>
        <location evidence="1">Cell membrane</location>
        <topology evidence="1">Multi-pass membrane protein</topology>
    </subcellularLocation>
</comment>
<feature type="transmembrane region" description="Helical" evidence="7">
    <location>
        <begin position="14"/>
        <end position="35"/>
    </location>
</feature>
<evidence type="ECO:0000256" key="6">
    <source>
        <dbReference type="ARBA" id="ARBA00023136"/>
    </source>
</evidence>
<feature type="transmembrane region" description="Helical" evidence="7">
    <location>
        <begin position="397"/>
        <end position="417"/>
    </location>
</feature>
<feature type="transmembrane region" description="Helical" evidence="7">
    <location>
        <begin position="172"/>
        <end position="196"/>
    </location>
</feature>
<feature type="transmembrane region" description="Helical" evidence="7">
    <location>
        <begin position="142"/>
        <end position="160"/>
    </location>
</feature>
<feature type="transmembrane region" description="Helical" evidence="7">
    <location>
        <begin position="104"/>
        <end position="122"/>
    </location>
</feature>
<evidence type="ECO:0000256" key="2">
    <source>
        <dbReference type="ARBA" id="ARBA00022448"/>
    </source>
</evidence>
<evidence type="ECO:0000256" key="3">
    <source>
        <dbReference type="ARBA" id="ARBA00022475"/>
    </source>
</evidence>
<keyword evidence="5 7" id="KW-1133">Transmembrane helix</keyword>
<organism evidence="8 9">
    <name type="scientific">Pseudoramibacter porci</name>
    <dbReference type="NCBI Taxonomy" id="2606631"/>
    <lineage>
        <taxon>Bacteria</taxon>
        <taxon>Bacillati</taxon>
        <taxon>Bacillota</taxon>
        <taxon>Clostridia</taxon>
        <taxon>Eubacteriales</taxon>
        <taxon>Eubacteriaceae</taxon>
        <taxon>Pseudoramibacter</taxon>
    </lineage>
</organism>
<dbReference type="GO" id="GO:0042910">
    <property type="term" value="F:xenobiotic transmembrane transporter activity"/>
    <property type="evidence" value="ECO:0007669"/>
    <property type="project" value="InterPro"/>
</dbReference>
<gene>
    <name evidence="8" type="ORF">FYJ52_01345</name>
</gene>